<accession>B6QS16</accession>
<dbReference type="AlphaFoldDB" id="B6QS16"/>
<dbReference type="PhylomeDB" id="B6QS16"/>
<keyword evidence="2" id="KW-1185">Reference proteome</keyword>
<dbReference type="HOGENOM" id="CLU_1825934_0_0_1"/>
<dbReference type="VEuPathDB" id="FungiDB:PMAA_043910"/>
<sequence length="141" mass="16102">MLAEFPCGILFEEEPRFEDDGMRWAMKAEDFQSTSGDWLTQHNLKDEASVDACTLHFKNSVKLMPHKTYGVILEHEKSYTGKFCAFALVEYQSTEADNVHYAQYVGVGTARRVVNRGTLPRDGYLLPFGFKSLEKRVWVVG</sequence>
<organism evidence="1 2">
    <name type="scientific">Talaromyces marneffei (strain ATCC 18224 / CBS 334.59 / QM 7333)</name>
    <name type="common">Penicillium marneffei</name>
    <dbReference type="NCBI Taxonomy" id="441960"/>
    <lineage>
        <taxon>Eukaryota</taxon>
        <taxon>Fungi</taxon>
        <taxon>Dikarya</taxon>
        <taxon>Ascomycota</taxon>
        <taxon>Pezizomycotina</taxon>
        <taxon>Eurotiomycetes</taxon>
        <taxon>Eurotiomycetidae</taxon>
        <taxon>Eurotiales</taxon>
        <taxon>Trichocomaceae</taxon>
        <taxon>Talaromyces</taxon>
        <taxon>Talaromyces sect. Talaromyces</taxon>
    </lineage>
</organism>
<gene>
    <name evidence="1" type="ORF">PMAA_043910</name>
</gene>
<evidence type="ECO:0000313" key="2">
    <source>
        <dbReference type="Proteomes" id="UP000001294"/>
    </source>
</evidence>
<name>B6QS16_TALMQ</name>
<protein>
    <submittedName>
        <fullName evidence="1">Uncharacterized protein</fullName>
    </submittedName>
</protein>
<proteinExistence type="predicted"/>
<dbReference type="Proteomes" id="UP000001294">
    <property type="component" value="Unassembled WGS sequence"/>
</dbReference>
<dbReference type="EMBL" id="DS995904">
    <property type="protein sequence ID" value="EEA20558.1"/>
    <property type="molecule type" value="Genomic_DNA"/>
</dbReference>
<dbReference type="STRING" id="441960.B6QS16"/>
<reference evidence="2" key="1">
    <citation type="journal article" date="2015" name="Genome Announc.">
        <title>Genome sequence of the AIDS-associated pathogen Penicillium marneffei (ATCC18224) and its near taxonomic relative Talaromyces stipitatus (ATCC10500).</title>
        <authorList>
            <person name="Nierman W.C."/>
            <person name="Fedorova-Abrams N.D."/>
            <person name="Andrianopoulos A."/>
        </authorList>
    </citation>
    <scope>NUCLEOTIDE SEQUENCE [LARGE SCALE GENOMIC DNA]</scope>
    <source>
        <strain evidence="2">ATCC 18224 / CBS 334.59 / QM 7333</strain>
    </source>
</reference>
<evidence type="ECO:0000313" key="1">
    <source>
        <dbReference type="EMBL" id="EEA20558.1"/>
    </source>
</evidence>